<dbReference type="InterPro" id="IPR009014">
    <property type="entry name" value="Transketo_C/PFOR_II"/>
</dbReference>
<evidence type="ECO:0000313" key="6">
    <source>
        <dbReference type="Proteomes" id="UP000318937"/>
    </source>
</evidence>
<gene>
    <name evidence="5" type="ORF">FG383_17955</name>
</gene>
<dbReference type="InterPro" id="IPR005475">
    <property type="entry name" value="Transketolase-like_Pyr-bd"/>
</dbReference>
<dbReference type="InterPro" id="IPR029061">
    <property type="entry name" value="THDP-binding"/>
</dbReference>
<comment type="cofactor">
    <cofactor evidence="1">
        <name>thiamine diphosphate</name>
        <dbReference type="ChEBI" id="CHEBI:58937"/>
    </cofactor>
</comment>
<dbReference type="OrthoDB" id="9803371at2"/>
<dbReference type="RefSeq" id="WP_142608778.1">
    <property type="nucleotide sequence ID" value="NZ_VDGG01000053.1"/>
</dbReference>
<evidence type="ECO:0000313" key="5">
    <source>
        <dbReference type="EMBL" id="TQR07489.1"/>
    </source>
</evidence>
<evidence type="ECO:0000259" key="4">
    <source>
        <dbReference type="SMART" id="SM00861"/>
    </source>
</evidence>
<dbReference type="InterPro" id="IPR033248">
    <property type="entry name" value="Transketolase_C"/>
</dbReference>
<dbReference type="Pfam" id="PF02780">
    <property type="entry name" value="Transketolase_C"/>
    <property type="match status" value="1"/>
</dbReference>
<evidence type="ECO:0000256" key="3">
    <source>
        <dbReference type="ARBA" id="ARBA00023052"/>
    </source>
</evidence>
<feature type="domain" description="Transketolase-like pyrimidine-binding" evidence="4">
    <location>
        <begin position="9"/>
        <end position="174"/>
    </location>
</feature>
<dbReference type="SUPFAM" id="SSF52922">
    <property type="entry name" value="TK C-terminal domain-like"/>
    <property type="match status" value="1"/>
</dbReference>
<dbReference type="SUPFAM" id="SSF52518">
    <property type="entry name" value="Thiamin diphosphate-binding fold (THDP-binding)"/>
    <property type="match status" value="1"/>
</dbReference>
<evidence type="ECO:0000256" key="1">
    <source>
        <dbReference type="ARBA" id="ARBA00001964"/>
    </source>
</evidence>
<dbReference type="CDD" id="cd07033">
    <property type="entry name" value="TPP_PYR_DXS_TK_like"/>
    <property type="match status" value="1"/>
</dbReference>
<dbReference type="Gene3D" id="3.40.50.920">
    <property type="match status" value="1"/>
</dbReference>
<proteinExistence type="inferred from homology"/>
<accession>A0A544SQP5</accession>
<comment type="caution">
    <text evidence="5">The sequence shown here is derived from an EMBL/GenBank/DDBJ whole genome shotgun (WGS) entry which is preliminary data.</text>
</comment>
<name>A0A544SQP5_9BACI</name>
<dbReference type="FunFam" id="3.40.50.970:FF:000129">
    <property type="entry name" value="Transketolase"/>
    <property type="match status" value="1"/>
</dbReference>
<comment type="similarity">
    <text evidence="2">Belongs to the transketolase family.</text>
</comment>
<reference evidence="5 6" key="1">
    <citation type="submission" date="2019-05" db="EMBL/GenBank/DDBJ databases">
        <title>Psychrobacillus vulpis sp. nov., a new species isolated from feces of a red fox that inhabits in The Tablas de Daimiel Natural Park, Albacete, Spain.</title>
        <authorList>
            <person name="Rodriguez M."/>
            <person name="Reina J.C."/>
            <person name="Bejar V."/>
            <person name="Llamas I."/>
        </authorList>
    </citation>
    <scope>NUCLEOTIDE SEQUENCE [LARGE SCALE GENOMIC DNA]</scope>
    <source>
        <strain evidence="5 6">NHI-2</strain>
    </source>
</reference>
<dbReference type="Pfam" id="PF02779">
    <property type="entry name" value="Transket_pyr"/>
    <property type="match status" value="1"/>
</dbReference>
<keyword evidence="3" id="KW-0786">Thiamine pyrophosphate</keyword>
<dbReference type="PANTHER" id="PTHR43825">
    <property type="entry name" value="PYRUVATE DEHYDROGENASE E1 COMPONENT"/>
    <property type="match status" value="1"/>
</dbReference>
<sequence length="321" mass="34904">MQASQLKTASMRDSFSETLYQLAVNDPRVFVLDGDLATSTKIEKVAKECPQKFLQMGIAEQNMLSVAAGLATTGLQPWAVTFAAFMSKRALDQIQVQIAQPKLNVKMIGAYSGLLTGVTGKTHQALEDIAIFRSLANMTVLAPADSVETAKMMEWANQYDGPVYIRLARDNYPILFDDSYVFKPNKGVVLNEGTDLTIISTGTATSRALEAAKILKQNNISSAVVHLPSIKPIDQELIIEMAVKTKAIVTVEEHSIYGGLGGAIAEILAANAPTPIEFVGVKDRNSESASNEALLEKYEISTKYIVEAGQRVNLRKNSDFN</sequence>
<dbReference type="AlphaFoldDB" id="A0A544SQP5"/>
<protein>
    <submittedName>
        <fullName evidence="5">Transketolase family protein</fullName>
    </submittedName>
</protein>
<dbReference type="PANTHER" id="PTHR43825:SF1">
    <property type="entry name" value="TRANSKETOLASE-LIKE PYRIMIDINE-BINDING DOMAIN-CONTAINING PROTEIN"/>
    <property type="match status" value="1"/>
</dbReference>
<keyword evidence="6" id="KW-1185">Reference proteome</keyword>
<organism evidence="5 6">
    <name type="scientific">Psychrobacillus soli</name>
    <dbReference type="NCBI Taxonomy" id="1543965"/>
    <lineage>
        <taxon>Bacteria</taxon>
        <taxon>Bacillati</taxon>
        <taxon>Bacillota</taxon>
        <taxon>Bacilli</taxon>
        <taxon>Bacillales</taxon>
        <taxon>Bacillaceae</taxon>
        <taxon>Psychrobacillus</taxon>
    </lineage>
</organism>
<dbReference type="Proteomes" id="UP000318937">
    <property type="component" value="Unassembled WGS sequence"/>
</dbReference>
<dbReference type="SMART" id="SM00861">
    <property type="entry name" value="Transket_pyr"/>
    <property type="match status" value="1"/>
</dbReference>
<dbReference type="InterPro" id="IPR051157">
    <property type="entry name" value="PDH/Transketolase"/>
</dbReference>
<dbReference type="EMBL" id="VDGG01000053">
    <property type="protein sequence ID" value="TQR07489.1"/>
    <property type="molecule type" value="Genomic_DNA"/>
</dbReference>
<evidence type="ECO:0000256" key="2">
    <source>
        <dbReference type="ARBA" id="ARBA00007131"/>
    </source>
</evidence>
<dbReference type="Gene3D" id="3.40.50.970">
    <property type="match status" value="1"/>
</dbReference>